<organism evidence="2 3">
    <name type="scientific">Orbilia ellipsospora</name>
    <dbReference type="NCBI Taxonomy" id="2528407"/>
    <lineage>
        <taxon>Eukaryota</taxon>
        <taxon>Fungi</taxon>
        <taxon>Dikarya</taxon>
        <taxon>Ascomycota</taxon>
        <taxon>Pezizomycotina</taxon>
        <taxon>Orbiliomycetes</taxon>
        <taxon>Orbiliales</taxon>
        <taxon>Orbiliaceae</taxon>
        <taxon>Orbilia</taxon>
    </lineage>
</organism>
<dbReference type="PANTHER" id="PTHR39601">
    <property type="entry name" value="CHORIOGENIN HMINOR"/>
    <property type="match status" value="1"/>
</dbReference>
<keyword evidence="3" id="KW-1185">Reference proteome</keyword>
<dbReference type="Pfam" id="PF26013">
    <property type="entry name" value="DUF8004"/>
    <property type="match status" value="1"/>
</dbReference>
<dbReference type="PANTHER" id="PTHR39601:SF1">
    <property type="entry name" value="CHORIOGENIN HMINOR"/>
    <property type="match status" value="1"/>
</dbReference>
<reference evidence="2 3" key="1">
    <citation type="submission" date="2019-10" db="EMBL/GenBank/DDBJ databases">
        <authorList>
            <person name="Palmer J.M."/>
        </authorList>
    </citation>
    <scope>NUCLEOTIDE SEQUENCE [LARGE SCALE GENOMIC DNA]</scope>
    <source>
        <strain evidence="2 3">TWF694</strain>
    </source>
</reference>
<comment type="caution">
    <text evidence="2">The sequence shown here is derived from an EMBL/GenBank/DDBJ whole genome shotgun (WGS) entry which is preliminary data.</text>
</comment>
<dbReference type="InterPro" id="IPR058317">
    <property type="entry name" value="DUF8004"/>
</dbReference>
<name>A0AAV9XKC0_9PEZI</name>
<evidence type="ECO:0000313" key="2">
    <source>
        <dbReference type="EMBL" id="KAK6542434.1"/>
    </source>
</evidence>
<protein>
    <recommendedName>
        <fullName evidence="1">DUF8004 domain-containing protein</fullName>
    </recommendedName>
</protein>
<feature type="domain" description="DUF8004" evidence="1">
    <location>
        <begin position="334"/>
        <end position="425"/>
    </location>
</feature>
<dbReference type="EMBL" id="JAVHJO010000002">
    <property type="protein sequence ID" value="KAK6542434.1"/>
    <property type="molecule type" value="Genomic_DNA"/>
</dbReference>
<evidence type="ECO:0000313" key="3">
    <source>
        <dbReference type="Proteomes" id="UP001365542"/>
    </source>
</evidence>
<gene>
    <name evidence="2" type="ORF">TWF694_006390</name>
</gene>
<sequence length="762" mass="85030">MVMATPTIATNAQRATPRIPFGIFSKSKEPVATKPKAVRSSFFQNLRSKGRGKENEIESDEIVQGAGNSVGETSLISDRDSEAPVVNRKASGGNLEHLIDSEQHERTGRRPLFGADIKTEVPDVQGSSSEGDALDPKGKGKAPVYLIGGASSTSLSNAAETHPEILEGLPKAYQIISGKDAKKCPNYNYASLYNGRPVRELWFPRGDTLIYLCSKNSSTPRGPSFLVFSEDLESTSEYWVVAFSPVWQSGFEIDKDAYPQAKYALFFAPDRPDGKNEETDPLALLRHYVTMRNVFACICDSYCVGLIEDDSPLLSDLIDRMLMYFDGEADNLASKLSEFIVRSGLWDVSNDPLKAVDLLNLASTYQIEPLYNEAFVHCVGMWPQITAANAHDVLSDPIIDLLDARHAEIDQKLRILSTNLKGFHFKELWATKSPTSRLPMGVRRGYEHMRNFLKNYYIYSNTGFSKWPPKNLNTRPVLLKVYADFCALYRLLVDKQYTTARACQCYHSLFHYVRALNLIDTSIAKHGKSMPYGIPNLPGYVNSELTIFSTSVQHREEEFVPGTDMSQRVNEKILETMLPRLYNNPGTHTMEHEGWSEEITSAFMGFEKHLMKGKALGAIVEMRLGIWLLIYGVLSAMAELTVETGAEFKDEVEYLLCCDTRGIFEWEGKRVRTAATEEEEAEAEAEDVDRWSIASLEGTSGNANGNTEERTVLGKTVKKKAAKAVTFEDLGKEGAWAEMSYPWSFAHDLRNNAAIANASTTN</sequence>
<dbReference type="AlphaFoldDB" id="A0AAV9XKC0"/>
<evidence type="ECO:0000259" key="1">
    <source>
        <dbReference type="Pfam" id="PF26013"/>
    </source>
</evidence>
<proteinExistence type="predicted"/>
<dbReference type="Proteomes" id="UP001365542">
    <property type="component" value="Unassembled WGS sequence"/>
</dbReference>
<accession>A0AAV9XKC0</accession>